<organism evidence="1 2">
    <name type="scientific">Mycobacterium timonense</name>
    <dbReference type="NCBI Taxonomy" id="701043"/>
    <lineage>
        <taxon>Bacteria</taxon>
        <taxon>Bacillati</taxon>
        <taxon>Actinomycetota</taxon>
        <taxon>Actinomycetes</taxon>
        <taxon>Mycobacteriales</taxon>
        <taxon>Mycobacteriaceae</taxon>
        <taxon>Mycobacterium</taxon>
        <taxon>Mycobacterium avium complex (MAC)</taxon>
    </lineage>
</organism>
<name>A0A7I9ZBS9_9MYCO</name>
<gene>
    <name evidence="1" type="ORF">MTIM_43090</name>
</gene>
<proteinExistence type="predicted"/>
<comment type="caution">
    <text evidence="1">The sequence shown here is derived from an EMBL/GenBank/DDBJ whole genome shotgun (WGS) entry which is preliminary data.</text>
</comment>
<protein>
    <submittedName>
        <fullName evidence="1">Uncharacterized protein</fullName>
    </submittedName>
</protein>
<dbReference type="AlphaFoldDB" id="A0A7I9ZBS9"/>
<dbReference type="EMBL" id="BLLA01000001">
    <property type="protein sequence ID" value="GFG98430.1"/>
    <property type="molecule type" value="Genomic_DNA"/>
</dbReference>
<evidence type="ECO:0000313" key="2">
    <source>
        <dbReference type="Proteomes" id="UP000465301"/>
    </source>
</evidence>
<accession>A0A7I9ZBS9</accession>
<keyword evidence="2" id="KW-1185">Reference proteome</keyword>
<evidence type="ECO:0000313" key="1">
    <source>
        <dbReference type="EMBL" id="GFG98430.1"/>
    </source>
</evidence>
<reference evidence="1 2" key="1">
    <citation type="journal article" date="2019" name="Emerg. Microbes Infect.">
        <title>Comprehensive subspecies identification of 175 nontuberculous mycobacteria species based on 7547 genomic profiles.</title>
        <authorList>
            <person name="Matsumoto Y."/>
            <person name="Kinjo T."/>
            <person name="Motooka D."/>
            <person name="Nabeya D."/>
            <person name="Jung N."/>
            <person name="Uechi K."/>
            <person name="Horii T."/>
            <person name="Iida T."/>
            <person name="Fujita J."/>
            <person name="Nakamura S."/>
        </authorList>
    </citation>
    <scope>NUCLEOTIDE SEQUENCE [LARGE SCALE GENOMIC DNA]</scope>
    <source>
        <strain evidence="1 2">JCM 30726</strain>
    </source>
</reference>
<dbReference type="Proteomes" id="UP000465301">
    <property type="component" value="Unassembled WGS sequence"/>
</dbReference>
<sequence length="52" mass="5737">MLRAGRLLADKLHLRANLTPQERANLYVSRMPIAVVTASLGGHASGRTDNHW</sequence>